<keyword evidence="2" id="KW-1185">Reference proteome</keyword>
<sequence length="233" mass="25044">MTCEEINVNAPVLSTVPVSNSPVPVIPPYATMLGFTRYVTRTGPAKATFVGGLRRARERRSGFNPHGQLVKALKADIAFRTGGSYLASVTDLVKDRWKPLYDAVSAGALTYLASLGDPDQLSLAQTHDALVTVGPLALKINPHFGLRYEDGRREAVRLHFDEAPPTPEAVTATLHLMAAHIDQILPNATPVLVDLRRGTTHQIDPSVKPADIEAWLAGEAAAFTAMWATTATA</sequence>
<protein>
    <submittedName>
        <fullName evidence="1">Uncharacterized protein</fullName>
    </submittedName>
</protein>
<gene>
    <name evidence="1" type="ORF">Ari01nite_02860</name>
</gene>
<accession>A0A919JPL6</accession>
<comment type="caution">
    <text evidence="1">The sequence shown here is derived from an EMBL/GenBank/DDBJ whole genome shotgun (WGS) entry which is preliminary data.</text>
</comment>
<name>A0A919JPL6_9ACTN</name>
<evidence type="ECO:0000313" key="2">
    <source>
        <dbReference type="Proteomes" id="UP000636960"/>
    </source>
</evidence>
<dbReference type="AlphaFoldDB" id="A0A919JPL6"/>
<organism evidence="1 2">
    <name type="scientific">Paractinoplanes rishiriensis</name>
    <dbReference type="NCBI Taxonomy" id="1050105"/>
    <lineage>
        <taxon>Bacteria</taxon>
        <taxon>Bacillati</taxon>
        <taxon>Actinomycetota</taxon>
        <taxon>Actinomycetes</taxon>
        <taxon>Micromonosporales</taxon>
        <taxon>Micromonosporaceae</taxon>
        <taxon>Paractinoplanes</taxon>
    </lineage>
</organism>
<dbReference type="EMBL" id="BOMV01000001">
    <property type="protein sequence ID" value="GIE92821.1"/>
    <property type="molecule type" value="Genomic_DNA"/>
</dbReference>
<evidence type="ECO:0000313" key="1">
    <source>
        <dbReference type="EMBL" id="GIE92821.1"/>
    </source>
</evidence>
<proteinExistence type="predicted"/>
<dbReference type="Proteomes" id="UP000636960">
    <property type="component" value="Unassembled WGS sequence"/>
</dbReference>
<reference evidence="1" key="1">
    <citation type="submission" date="2021-01" db="EMBL/GenBank/DDBJ databases">
        <title>Whole genome shotgun sequence of Actinoplanes rishiriensis NBRC 108556.</title>
        <authorList>
            <person name="Komaki H."/>
            <person name="Tamura T."/>
        </authorList>
    </citation>
    <scope>NUCLEOTIDE SEQUENCE</scope>
    <source>
        <strain evidence="1">NBRC 108556</strain>
    </source>
</reference>